<organism evidence="1 2">
    <name type="scientific">Coemansia helicoidea</name>
    <dbReference type="NCBI Taxonomy" id="1286919"/>
    <lineage>
        <taxon>Eukaryota</taxon>
        <taxon>Fungi</taxon>
        <taxon>Fungi incertae sedis</taxon>
        <taxon>Zoopagomycota</taxon>
        <taxon>Kickxellomycotina</taxon>
        <taxon>Kickxellomycetes</taxon>
        <taxon>Kickxellales</taxon>
        <taxon>Kickxellaceae</taxon>
        <taxon>Coemansia</taxon>
    </lineage>
</organism>
<sequence>MTRDYIAANRAGLEEQTKHGGPQLPPFSEENVEALLRHARSGTPGPSALRTVRMRVKPAFFDFFESSKTLVTATLSGVVDVYDMGTGAHKRTLTLVSDSNVESIHVWLEYVVVSHGTRITLWDHTTGELLEDALQTAHRASITGVFVLDNDRHLLSIDRKGILVATNRDAAEPQSETLLDVPLYPVVLAGQMGAPYSMRLLHMTHLCVWGKFSLGHYEMYEPGLRSLPPLSSLVLPPPPAEEGVEDEGAPPQPPAVEAVEAPPQPQPQPEPRNGRGPHGARSTNEEQRLAEAQQALAHLESAHENLEQMYSQMVGDRTDEHPEGERMERLRQIRVPADQRYHVLNIDTPFEHISNGKVLSADFKHALFQRSTFVQICDLESRAPVSEEPEGQSLGL</sequence>
<feature type="non-terminal residue" evidence="1">
    <location>
        <position position="396"/>
    </location>
</feature>
<protein>
    <submittedName>
        <fullName evidence="1">Uncharacterized protein</fullName>
    </submittedName>
</protein>
<evidence type="ECO:0000313" key="2">
    <source>
        <dbReference type="Proteomes" id="UP001140087"/>
    </source>
</evidence>
<reference evidence="1" key="1">
    <citation type="submission" date="2022-07" db="EMBL/GenBank/DDBJ databases">
        <title>Phylogenomic reconstructions and comparative analyses of Kickxellomycotina fungi.</title>
        <authorList>
            <person name="Reynolds N.K."/>
            <person name="Stajich J.E."/>
            <person name="Barry K."/>
            <person name="Grigoriev I.V."/>
            <person name="Crous P."/>
            <person name="Smith M.E."/>
        </authorList>
    </citation>
    <scope>NUCLEOTIDE SEQUENCE</scope>
    <source>
        <strain evidence="1">BCRC 34780</strain>
    </source>
</reference>
<dbReference type="EMBL" id="JANBUN010003378">
    <property type="protein sequence ID" value="KAJ2791041.1"/>
    <property type="molecule type" value="Genomic_DNA"/>
</dbReference>
<name>A0ACC1KKI4_9FUNG</name>
<dbReference type="Proteomes" id="UP001140087">
    <property type="component" value="Unassembled WGS sequence"/>
</dbReference>
<proteinExistence type="predicted"/>
<keyword evidence="2" id="KW-1185">Reference proteome</keyword>
<evidence type="ECO:0000313" key="1">
    <source>
        <dbReference type="EMBL" id="KAJ2791041.1"/>
    </source>
</evidence>
<comment type="caution">
    <text evidence="1">The sequence shown here is derived from an EMBL/GenBank/DDBJ whole genome shotgun (WGS) entry which is preliminary data.</text>
</comment>
<accession>A0ACC1KKI4</accession>
<gene>
    <name evidence="1" type="ORF">H4R21_006391</name>
</gene>